<proteinExistence type="predicted"/>
<dbReference type="EMBL" id="BARV01026177">
    <property type="protein sequence ID" value="GAI37966.1"/>
    <property type="molecule type" value="Genomic_DNA"/>
</dbReference>
<dbReference type="InterPro" id="IPR008571">
    <property type="entry name" value="HerA-like"/>
</dbReference>
<comment type="caution">
    <text evidence="2">The sequence shown here is derived from an EMBL/GenBank/DDBJ whole genome shotgun (WGS) entry which is preliminary data.</text>
</comment>
<dbReference type="SUPFAM" id="SSF52540">
    <property type="entry name" value="P-loop containing nucleoside triphosphate hydrolases"/>
    <property type="match status" value="1"/>
</dbReference>
<feature type="domain" description="Helicase HerA central" evidence="1">
    <location>
        <begin position="16"/>
        <end position="173"/>
    </location>
</feature>
<dbReference type="AlphaFoldDB" id="X1P6A6"/>
<gene>
    <name evidence="2" type="ORF">S06H3_42348</name>
</gene>
<feature type="non-terminal residue" evidence="2">
    <location>
        <position position="1"/>
    </location>
</feature>
<sequence length="263" mass="29896">GWAGTREGGPPVKALKQLFQSRVAVFTLDEENSRHRGVSTDGVVRIGHDEIEPEDIVSLRQTLNLTEPAVEAVYQVHRKFGKNWLQNTLDLKDSEESRELLRELNIHESTFQNLRRGLATIRRLPFTEPNPPTNAVKAILEHLDRGTNVVLEFGRYRDITAYILVANMLSRRIYTQYQSRMEKATAAAEDSAKPRPLVITIEEAHKFLNPEVASQTIFGTIAREMRKYNVTLLVIDQRPSGIDSEVMSQLGTKITCLMDNERD</sequence>
<dbReference type="InterPro" id="IPR027417">
    <property type="entry name" value="P-loop_NTPase"/>
</dbReference>
<protein>
    <recommendedName>
        <fullName evidence="1">Helicase HerA central domain-containing protein</fullName>
    </recommendedName>
</protein>
<evidence type="ECO:0000313" key="2">
    <source>
        <dbReference type="EMBL" id="GAI37966.1"/>
    </source>
</evidence>
<organism evidence="2">
    <name type="scientific">marine sediment metagenome</name>
    <dbReference type="NCBI Taxonomy" id="412755"/>
    <lineage>
        <taxon>unclassified sequences</taxon>
        <taxon>metagenomes</taxon>
        <taxon>ecological metagenomes</taxon>
    </lineage>
</organism>
<evidence type="ECO:0000259" key="1">
    <source>
        <dbReference type="Pfam" id="PF01935"/>
    </source>
</evidence>
<dbReference type="PANTHER" id="PTHR42957:SF1">
    <property type="entry name" value="HELICASE MJ1565-RELATED"/>
    <property type="match status" value="1"/>
</dbReference>
<dbReference type="Pfam" id="PF01935">
    <property type="entry name" value="DUF87"/>
    <property type="match status" value="1"/>
</dbReference>
<reference evidence="2" key="1">
    <citation type="journal article" date="2014" name="Front. Microbiol.">
        <title>High frequency of phylogenetically diverse reductive dehalogenase-homologous genes in deep subseafloor sedimentary metagenomes.</title>
        <authorList>
            <person name="Kawai M."/>
            <person name="Futagami T."/>
            <person name="Toyoda A."/>
            <person name="Takaki Y."/>
            <person name="Nishi S."/>
            <person name="Hori S."/>
            <person name="Arai W."/>
            <person name="Tsubouchi T."/>
            <person name="Morono Y."/>
            <person name="Uchiyama I."/>
            <person name="Ito T."/>
            <person name="Fujiyama A."/>
            <person name="Inagaki F."/>
            <person name="Takami H."/>
        </authorList>
    </citation>
    <scope>NUCLEOTIDE SEQUENCE</scope>
    <source>
        <strain evidence="2">Expedition CK06-06</strain>
    </source>
</reference>
<feature type="non-terminal residue" evidence="2">
    <location>
        <position position="263"/>
    </location>
</feature>
<dbReference type="InterPro" id="IPR002789">
    <property type="entry name" value="HerA_central"/>
</dbReference>
<accession>X1P6A6</accession>
<dbReference type="Gene3D" id="3.40.50.300">
    <property type="entry name" value="P-loop containing nucleotide triphosphate hydrolases"/>
    <property type="match status" value="1"/>
</dbReference>
<dbReference type="PANTHER" id="PTHR42957">
    <property type="entry name" value="HELICASE MJ1565-RELATED"/>
    <property type="match status" value="1"/>
</dbReference>
<name>X1P6A6_9ZZZZ</name>